<accession>A0ABS0NS53</accession>
<dbReference type="Gene3D" id="3.40.50.1820">
    <property type="entry name" value="alpha/beta hydrolase"/>
    <property type="match status" value="1"/>
</dbReference>
<evidence type="ECO:0000313" key="3">
    <source>
        <dbReference type="Proteomes" id="UP000807371"/>
    </source>
</evidence>
<evidence type="ECO:0000313" key="2">
    <source>
        <dbReference type="EMBL" id="MBH5338036.1"/>
    </source>
</evidence>
<proteinExistence type="predicted"/>
<dbReference type="EMBL" id="JACYXC010000001">
    <property type="protein sequence ID" value="MBH5338036.1"/>
    <property type="molecule type" value="Genomic_DNA"/>
</dbReference>
<comment type="caution">
    <text evidence="2">The sequence shown here is derived from an EMBL/GenBank/DDBJ whole genome shotgun (WGS) entry which is preliminary data.</text>
</comment>
<gene>
    <name evidence="2" type="ORF">IHE55_25960</name>
</gene>
<organism evidence="2 3">
    <name type="scientific">Streptomyces pactum</name>
    <dbReference type="NCBI Taxonomy" id="68249"/>
    <lineage>
        <taxon>Bacteria</taxon>
        <taxon>Bacillati</taxon>
        <taxon>Actinomycetota</taxon>
        <taxon>Actinomycetes</taxon>
        <taxon>Kitasatosporales</taxon>
        <taxon>Streptomycetaceae</taxon>
        <taxon>Streptomyces</taxon>
    </lineage>
</organism>
<protein>
    <submittedName>
        <fullName evidence="2">Dienelactone hydrolase family protein</fullName>
    </submittedName>
</protein>
<dbReference type="SUPFAM" id="SSF53474">
    <property type="entry name" value="alpha/beta-Hydrolases"/>
    <property type="match status" value="1"/>
</dbReference>
<dbReference type="RefSeq" id="WP_197991246.1">
    <property type="nucleotide sequence ID" value="NZ_JACYXC010000001.1"/>
</dbReference>
<dbReference type="GO" id="GO:0016787">
    <property type="term" value="F:hydrolase activity"/>
    <property type="evidence" value="ECO:0007669"/>
    <property type="project" value="UniProtKB-KW"/>
</dbReference>
<dbReference type="InterPro" id="IPR029058">
    <property type="entry name" value="AB_hydrolase_fold"/>
</dbReference>
<dbReference type="InterPro" id="IPR002925">
    <property type="entry name" value="Dienelactn_hydro"/>
</dbReference>
<sequence length="192" mass="19908">MAEVLLFHHAYGLTDGVRAFAGRLRAAGHTVHLADLYEGRVFGSLDEGAEYAAATGFDTLTARGAAAADRLPAGLVLAGISLGVVPAQRLARSRPGARGALLLEACLPGPAAGGPWPPGLPVQVHGMDRDPFFAGEGDLDAARALTGAAPHGELFLYPGDRHLFTDSGLPGYDEAAAELVCRRAVDFLDRLG</sequence>
<name>A0ABS0NS53_9ACTN</name>
<dbReference type="Pfam" id="PF01738">
    <property type="entry name" value="DLH"/>
    <property type="match status" value="1"/>
</dbReference>
<dbReference type="Proteomes" id="UP000807371">
    <property type="component" value="Unassembled WGS sequence"/>
</dbReference>
<keyword evidence="2" id="KW-0378">Hydrolase</keyword>
<reference evidence="2 3" key="1">
    <citation type="submission" date="2020-09" db="EMBL/GenBank/DDBJ databases">
        <title>Biosynthesis of the nuclear factor of activated T cells inhibitor NFAT-133 and its congeners in Streptomyces pactum.</title>
        <authorList>
            <person name="Zhou W."/>
            <person name="Posri P."/>
            <person name="Abugrain M.E."/>
            <person name="Weisberg A.J."/>
            <person name="Chang J.H."/>
            <person name="Mahmud T."/>
        </authorList>
    </citation>
    <scope>NUCLEOTIDE SEQUENCE [LARGE SCALE GENOMIC DNA]</scope>
    <source>
        <strain evidence="2 3">ATCC 27456</strain>
    </source>
</reference>
<keyword evidence="3" id="KW-1185">Reference proteome</keyword>
<feature type="domain" description="Dienelactone hydrolase" evidence="1">
    <location>
        <begin position="121"/>
        <end position="190"/>
    </location>
</feature>
<evidence type="ECO:0000259" key="1">
    <source>
        <dbReference type="Pfam" id="PF01738"/>
    </source>
</evidence>